<gene>
    <name evidence="7" type="ORF">OVA965_LOCUS40528</name>
    <name evidence="8" type="ORF">TMI583_LOCUS41976</name>
</gene>
<evidence type="ECO:0000256" key="5">
    <source>
        <dbReference type="ARBA" id="ARBA00023136"/>
    </source>
</evidence>
<dbReference type="Pfam" id="PF07690">
    <property type="entry name" value="MFS_1"/>
    <property type="match status" value="1"/>
</dbReference>
<dbReference type="SUPFAM" id="SSF103473">
    <property type="entry name" value="MFS general substrate transporter"/>
    <property type="match status" value="1"/>
</dbReference>
<feature type="non-terminal residue" evidence="7">
    <location>
        <position position="255"/>
    </location>
</feature>
<feature type="non-terminal residue" evidence="7">
    <location>
        <position position="1"/>
    </location>
</feature>
<feature type="transmembrane region" description="Helical" evidence="6">
    <location>
        <begin position="176"/>
        <end position="195"/>
    </location>
</feature>
<keyword evidence="4 6" id="KW-1133">Transmembrane helix</keyword>
<feature type="transmembrane region" description="Helical" evidence="6">
    <location>
        <begin position="89"/>
        <end position="107"/>
    </location>
</feature>
<feature type="transmembrane region" description="Helical" evidence="6">
    <location>
        <begin position="139"/>
        <end position="164"/>
    </location>
</feature>
<dbReference type="PANTHER" id="PTHR43791:SF36">
    <property type="entry name" value="TRANSPORTER, PUTATIVE (AFU_ORTHOLOGUE AFUA_6G08340)-RELATED"/>
    <property type="match status" value="1"/>
</dbReference>
<evidence type="ECO:0000256" key="3">
    <source>
        <dbReference type="ARBA" id="ARBA00022692"/>
    </source>
</evidence>
<dbReference type="EMBL" id="CAJNOK010044301">
    <property type="protein sequence ID" value="CAF1573865.1"/>
    <property type="molecule type" value="Genomic_DNA"/>
</dbReference>
<dbReference type="PANTHER" id="PTHR43791">
    <property type="entry name" value="PERMEASE-RELATED"/>
    <property type="match status" value="1"/>
</dbReference>
<dbReference type="Proteomes" id="UP000677228">
    <property type="component" value="Unassembled WGS sequence"/>
</dbReference>
<evidence type="ECO:0000313" key="9">
    <source>
        <dbReference type="Proteomes" id="UP000677228"/>
    </source>
</evidence>
<keyword evidence="5 6" id="KW-0472">Membrane</keyword>
<reference evidence="7" key="1">
    <citation type="submission" date="2021-02" db="EMBL/GenBank/DDBJ databases">
        <authorList>
            <person name="Nowell W R."/>
        </authorList>
    </citation>
    <scope>NUCLEOTIDE SEQUENCE</scope>
</reference>
<dbReference type="GO" id="GO:0016020">
    <property type="term" value="C:membrane"/>
    <property type="evidence" value="ECO:0007669"/>
    <property type="project" value="UniProtKB-SubCell"/>
</dbReference>
<dbReference type="GO" id="GO:0022857">
    <property type="term" value="F:transmembrane transporter activity"/>
    <property type="evidence" value="ECO:0007669"/>
    <property type="project" value="InterPro"/>
</dbReference>
<accession>A0A8S2FWE8</accession>
<evidence type="ECO:0000256" key="4">
    <source>
        <dbReference type="ARBA" id="ARBA00022989"/>
    </source>
</evidence>
<comment type="subcellular location">
    <subcellularLocation>
        <location evidence="1">Membrane</location>
        <topology evidence="1">Multi-pass membrane protein</topology>
    </subcellularLocation>
</comment>
<dbReference type="EMBL" id="CAJOBA010067180">
    <property type="protein sequence ID" value="CAF4369579.1"/>
    <property type="molecule type" value="Genomic_DNA"/>
</dbReference>
<feature type="transmembrane region" description="Helical" evidence="6">
    <location>
        <begin position="49"/>
        <end position="69"/>
    </location>
</feature>
<keyword evidence="3 6" id="KW-0812">Transmembrane</keyword>
<dbReference type="InterPro" id="IPR036259">
    <property type="entry name" value="MFS_trans_sf"/>
</dbReference>
<name>A0A8S2FWE8_9BILA</name>
<evidence type="ECO:0000313" key="7">
    <source>
        <dbReference type="EMBL" id="CAF1573865.1"/>
    </source>
</evidence>
<evidence type="ECO:0008006" key="10">
    <source>
        <dbReference type="Google" id="ProtNLM"/>
    </source>
</evidence>
<feature type="transmembrane region" description="Helical" evidence="6">
    <location>
        <begin position="114"/>
        <end position="133"/>
    </location>
</feature>
<keyword evidence="2" id="KW-0813">Transport</keyword>
<evidence type="ECO:0000256" key="1">
    <source>
        <dbReference type="ARBA" id="ARBA00004141"/>
    </source>
</evidence>
<protein>
    <recommendedName>
        <fullName evidence="10">Major facilitator superfamily (MFS) profile domain-containing protein</fullName>
    </recommendedName>
</protein>
<comment type="caution">
    <text evidence="7">The sequence shown here is derived from an EMBL/GenBank/DDBJ whole genome shotgun (WGS) entry which is preliminary data.</text>
</comment>
<evidence type="ECO:0000256" key="2">
    <source>
        <dbReference type="ARBA" id="ARBA00022448"/>
    </source>
</evidence>
<feature type="transmembrane region" description="Helical" evidence="6">
    <location>
        <begin position="207"/>
        <end position="225"/>
    </location>
</feature>
<organism evidence="7 9">
    <name type="scientific">Didymodactylos carnosus</name>
    <dbReference type="NCBI Taxonomy" id="1234261"/>
    <lineage>
        <taxon>Eukaryota</taxon>
        <taxon>Metazoa</taxon>
        <taxon>Spiralia</taxon>
        <taxon>Gnathifera</taxon>
        <taxon>Rotifera</taxon>
        <taxon>Eurotatoria</taxon>
        <taxon>Bdelloidea</taxon>
        <taxon>Philodinida</taxon>
        <taxon>Philodinidae</taxon>
        <taxon>Didymodactylos</taxon>
    </lineage>
</organism>
<dbReference type="Proteomes" id="UP000682733">
    <property type="component" value="Unassembled WGS sequence"/>
</dbReference>
<evidence type="ECO:0000256" key="6">
    <source>
        <dbReference type="SAM" id="Phobius"/>
    </source>
</evidence>
<dbReference type="FunFam" id="1.20.1250.20:FF:000013">
    <property type="entry name" value="MFS general substrate transporter"/>
    <property type="match status" value="1"/>
</dbReference>
<dbReference type="AlphaFoldDB" id="A0A8S2FWE8"/>
<proteinExistence type="predicted"/>
<dbReference type="InterPro" id="IPR011701">
    <property type="entry name" value="MFS"/>
</dbReference>
<sequence length="255" mass="28819">DLPETVQWLTNSEKELLTNRLRRDNPVPTLGEVKFSWHQIKNVFIDLNVYIYAFIYFGNITSANFLSLYLPSIIKTMGYSEGTAQLLSVPPYVLACFTTIIVSFIAGRRNERGYHIGLFLFISIIGYILLITLTAYNSIALYLIICITCTSTYTTITLILSWCTSNVGCGSRTKRAVAICVVIGFGNISGILTPYVSCSQSYTRGNIISLIFMCCSFLVVLLLKLRLKYENRRRQNLTREQYISEESLATDLSDL</sequence>
<dbReference type="Gene3D" id="1.20.1250.20">
    <property type="entry name" value="MFS general substrate transporter like domains"/>
    <property type="match status" value="1"/>
</dbReference>
<evidence type="ECO:0000313" key="8">
    <source>
        <dbReference type="EMBL" id="CAF4369579.1"/>
    </source>
</evidence>